<dbReference type="InterPro" id="IPR011013">
    <property type="entry name" value="Gal_mutarotase_sf_dom"/>
</dbReference>
<dbReference type="GO" id="GO:0006006">
    <property type="term" value="P:glucose metabolic process"/>
    <property type="evidence" value="ECO:0007669"/>
    <property type="project" value="TreeGrafter"/>
</dbReference>
<dbReference type="SUPFAM" id="SSF74650">
    <property type="entry name" value="Galactose mutarotase-like"/>
    <property type="match status" value="1"/>
</dbReference>
<dbReference type="InterPro" id="IPR037480">
    <property type="entry name" value="YihR-like"/>
</dbReference>
<gene>
    <name evidence="1" type="ORF">SAMN04488543_1512</name>
</gene>
<dbReference type="CDD" id="cd09022">
    <property type="entry name" value="Aldose_epim_Ec_YihR"/>
    <property type="match status" value="1"/>
</dbReference>
<dbReference type="OrthoDB" id="4739604at2"/>
<dbReference type="GO" id="GO:0004034">
    <property type="term" value="F:aldose 1-epimerase activity"/>
    <property type="evidence" value="ECO:0007669"/>
    <property type="project" value="TreeGrafter"/>
</dbReference>
<dbReference type="RefSeq" id="WP_091411648.1">
    <property type="nucleotide sequence ID" value="NZ_LT629749.1"/>
</dbReference>
<evidence type="ECO:0000313" key="1">
    <source>
        <dbReference type="EMBL" id="SDS32444.1"/>
    </source>
</evidence>
<proteinExistence type="predicted"/>
<dbReference type="Pfam" id="PF01263">
    <property type="entry name" value="Aldose_epim"/>
    <property type="match status" value="1"/>
</dbReference>
<dbReference type="AlphaFoldDB" id="A0A1H1R9H7"/>
<organism evidence="1 2">
    <name type="scientific">Friedmanniella luteola</name>
    <dbReference type="NCBI Taxonomy" id="546871"/>
    <lineage>
        <taxon>Bacteria</taxon>
        <taxon>Bacillati</taxon>
        <taxon>Actinomycetota</taxon>
        <taxon>Actinomycetes</taxon>
        <taxon>Propionibacteriales</taxon>
        <taxon>Nocardioidaceae</taxon>
        <taxon>Friedmanniella</taxon>
    </lineage>
</organism>
<dbReference type="PANTHER" id="PTHR10091:SF0">
    <property type="entry name" value="GALACTOSE MUTAROTASE"/>
    <property type="match status" value="1"/>
</dbReference>
<reference evidence="1 2" key="1">
    <citation type="submission" date="2016-10" db="EMBL/GenBank/DDBJ databases">
        <authorList>
            <person name="de Groot N.N."/>
        </authorList>
    </citation>
    <scope>NUCLEOTIDE SEQUENCE [LARGE SCALE GENOMIC DNA]</scope>
    <source>
        <strain evidence="1 2">DSM 21741</strain>
    </source>
</reference>
<dbReference type="Proteomes" id="UP000199092">
    <property type="component" value="Chromosome I"/>
</dbReference>
<dbReference type="PANTHER" id="PTHR10091">
    <property type="entry name" value="ALDOSE-1-EPIMERASE"/>
    <property type="match status" value="1"/>
</dbReference>
<dbReference type="Gene3D" id="2.70.98.10">
    <property type="match status" value="1"/>
</dbReference>
<dbReference type="InterPro" id="IPR014718">
    <property type="entry name" value="GH-type_carb-bd"/>
</dbReference>
<dbReference type="InterPro" id="IPR008183">
    <property type="entry name" value="Aldose_1/G6P_1-epimerase"/>
</dbReference>
<dbReference type="EMBL" id="LT629749">
    <property type="protein sequence ID" value="SDS32444.1"/>
    <property type="molecule type" value="Genomic_DNA"/>
</dbReference>
<dbReference type="STRING" id="546871.SAMN04488543_1512"/>
<sequence length="300" mass="33205">MTNPTGEQYEIVSGEHRVVVTEVGATLRTYTVGGQHVVRGFEADEVVHKGRGQQLLPWPNRIRDGLYTFGGEEQQLALSEPDRHNAIHGLVRHVPWTLVDHTEDTLTQSVRVYPRSGWPGIVEATITHQVSERGLQVTVRATNIGDVDVPFGYAAHPYFTVGETTVDEVAVTVPARTYLEVDERLLPVRLAPVEGTEKDLRAGAHLGATNLDHAFTDLDRDEDGRWRVKLALGDRAAELWGDDTMTWIQVFTGEDRRDLSLAIEPMTCGPDAFNEGITHDGLIVLAPGKTYTGRWGVNGR</sequence>
<dbReference type="GO" id="GO:0030246">
    <property type="term" value="F:carbohydrate binding"/>
    <property type="evidence" value="ECO:0007669"/>
    <property type="project" value="InterPro"/>
</dbReference>
<evidence type="ECO:0000313" key="2">
    <source>
        <dbReference type="Proteomes" id="UP000199092"/>
    </source>
</evidence>
<name>A0A1H1R9H7_9ACTN</name>
<keyword evidence="2" id="KW-1185">Reference proteome</keyword>
<dbReference type="GO" id="GO:0033499">
    <property type="term" value="P:galactose catabolic process via UDP-galactose, Leloir pathway"/>
    <property type="evidence" value="ECO:0007669"/>
    <property type="project" value="TreeGrafter"/>
</dbReference>
<accession>A0A1H1R9H7</accession>
<protein>
    <submittedName>
        <fullName evidence="1">Aldose 1-epimerase</fullName>
    </submittedName>
</protein>